<sequence length="300" mass="32737">MKTYDEMAKYVLEVRDEHEKKRKRRIYIAKRAVPALAGVLGAFIIGFGLWNNYKRPDTLPTPSTVVECETTMTASTAQTTPKAVTTALTTSAVTSKIDANTTTSTTAASSSTAVYVTTKAATTAAKPETTATQITSKPAAETISSTTPRITSTTTLTQTVTTTTTDPEMTGGPPAKSTQPPGGETPPGSAHNPWYDMPVHKQYYNAFLEGYVAVLKPIYRSGYPISFEYVGARISSADMKSQYYVDGEVKSCKAEAYFINGFSDDDIVAIKFDGHDEYYLYHTDKTDLYSLMRIIPPLET</sequence>
<organism evidence="3 4">
    <name type="scientific">Ruminococcus flavefaciens</name>
    <dbReference type="NCBI Taxonomy" id="1265"/>
    <lineage>
        <taxon>Bacteria</taxon>
        <taxon>Bacillati</taxon>
        <taxon>Bacillota</taxon>
        <taxon>Clostridia</taxon>
        <taxon>Eubacteriales</taxon>
        <taxon>Oscillospiraceae</taxon>
        <taxon>Ruminococcus</taxon>
    </lineage>
</organism>
<dbReference type="RefSeq" id="WP_072300205.1">
    <property type="nucleotide sequence ID" value="NZ_FPIP01000004.1"/>
</dbReference>
<dbReference type="Proteomes" id="UP000183461">
    <property type="component" value="Unassembled WGS sequence"/>
</dbReference>
<keyword evidence="2" id="KW-1133">Transmembrane helix</keyword>
<keyword evidence="2" id="KW-0812">Transmembrane</keyword>
<dbReference type="AlphaFoldDB" id="A0A1K1NHU1"/>
<evidence type="ECO:0000256" key="1">
    <source>
        <dbReference type="SAM" id="MobiDB-lite"/>
    </source>
</evidence>
<evidence type="ECO:0000256" key="2">
    <source>
        <dbReference type="SAM" id="Phobius"/>
    </source>
</evidence>
<evidence type="ECO:0000313" key="3">
    <source>
        <dbReference type="EMBL" id="SFW33958.1"/>
    </source>
</evidence>
<feature type="transmembrane region" description="Helical" evidence="2">
    <location>
        <begin position="32"/>
        <end position="50"/>
    </location>
</feature>
<dbReference type="EMBL" id="FPIP01000004">
    <property type="protein sequence ID" value="SFW33958.1"/>
    <property type="molecule type" value="Genomic_DNA"/>
</dbReference>
<gene>
    <name evidence="3" type="ORF">SAMN02910280_1940</name>
</gene>
<feature type="region of interest" description="Disordered" evidence="1">
    <location>
        <begin position="153"/>
        <end position="192"/>
    </location>
</feature>
<proteinExistence type="predicted"/>
<evidence type="ECO:0000313" key="4">
    <source>
        <dbReference type="Proteomes" id="UP000183461"/>
    </source>
</evidence>
<accession>A0A1K1NHU1</accession>
<keyword evidence="2" id="KW-0472">Membrane</keyword>
<name>A0A1K1NHU1_RUMFL</name>
<feature type="compositionally biased region" description="Low complexity" evidence="1">
    <location>
        <begin position="153"/>
        <end position="165"/>
    </location>
</feature>
<reference evidence="4" key="1">
    <citation type="submission" date="2016-11" db="EMBL/GenBank/DDBJ databases">
        <authorList>
            <person name="Varghese N."/>
            <person name="Submissions S."/>
        </authorList>
    </citation>
    <scope>NUCLEOTIDE SEQUENCE [LARGE SCALE GENOMIC DNA]</scope>
    <source>
        <strain evidence="4">YL228</strain>
    </source>
</reference>
<protein>
    <submittedName>
        <fullName evidence="3">Uncharacterized protein</fullName>
    </submittedName>
</protein>